<accession>W9SDY5</accession>
<dbReference type="EMBL" id="KE346156">
    <property type="protein sequence ID" value="EXC27877.1"/>
    <property type="molecule type" value="Genomic_DNA"/>
</dbReference>
<evidence type="ECO:0000313" key="2">
    <source>
        <dbReference type="Proteomes" id="UP000030645"/>
    </source>
</evidence>
<sequence>MMCNGDFLQKDPDEAIEYLNELVEKAHTWTGPSATESTSRSRPVRVYQLREEDSLKAQVEALTKQIEVLKSKDSKGSYMVARTEAHEPCLVCTGMGHLTQDCHTLSEMREVYEEQCNALGTYKKPYGPFSESYNLGWKNHPNFSWRDSNQQA</sequence>
<reference evidence="2" key="1">
    <citation type="submission" date="2013-01" db="EMBL/GenBank/DDBJ databases">
        <title>Draft Genome Sequence of a Mulberry Tree, Morus notabilis C.K. Schneid.</title>
        <authorList>
            <person name="He N."/>
            <person name="Zhao S."/>
        </authorList>
    </citation>
    <scope>NUCLEOTIDE SEQUENCE</scope>
</reference>
<dbReference type="AlphaFoldDB" id="W9SDY5"/>
<gene>
    <name evidence="1" type="ORF">L484_009200</name>
</gene>
<dbReference type="eggNOG" id="ENOG502SREN">
    <property type="taxonomic scope" value="Eukaryota"/>
</dbReference>
<protein>
    <submittedName>
        <fullName evidence="1">Uncharacterized protein</fullName>
    </submittedName>
</protein>
<evidence type="ECO:0000313" key="1">
    <source>
        <dbReference type="EMBL" id="EXC27877.1"/>
    </source>
</evidence>
<keyword evidence="2" id="KW-1185">Reference proteome</keyword>
<organism evidence="1 2">
    <name type="scientific">Morus notabilis</name>
    <dbReference type="NCBI Taxonomy" id="981085"/>
    <lineage>
        <taxon>Eukaryota</taxon>
        <taxon>Viridiplantae</taxon>
        <taxon>Streptophyta</taxon>
        <taxon>Embryophyta</taxon>
        <taxon>Tracheophyta</taxon>
        <taxon>Spermatophyta</taxon>
        <taxon>Magnoliopsida</taxon>
        <taxon>eudicotyledons</taxon>
        <taxon>Gunneridae</taxon>
        <taxon>Pentapetalae</taxon>
        <taxon>rosids</taxon>
        <taxon>fabids</taxon>
        <taxon>Rosales</taxon>
        <taxon>Moraceae</taxon>
        <taxon>Moreae</taxon>
        <taxon>Morus</taxon>
    </lineage>
</organism>
<proteinExistence type="predicted"/>
<name>W9SDY5_9ROSA</name>
<dbReference type="Proteomes" id="UP000030645">
    <property type="component" value="Unassembled WGS sequence"/>
</dbReference>